<dbReference type="GO" id="GO:0030151">
    <property type="term" value="F:molybdenum ion binding"/>
    <property type="evidence" value="ECO:0007669"/>
    <property type="project" value="InterPro"/>
</dbReference>
<dbReference type="GO" id="GO:0003824">
    <property type="term" value="F:catalytic activity"/>
    <property type="evidence" value="ECO:0007669"/>
    <property type="project" value="InterPro"/>
</dbReference>
<dbReference type="AlphaFoldDB" id="A0A7C5EPC4"/>
<dbReference type="InterPro" id="IPR052716">
    <property type="entry name" value="MOSC_domain"/>
</dbReference>
<dbReference type="SUPFAM" id="SSF50800">
    <property type="entry name" value="PK beta-barrel domain-like"/>
    <property type="match status" value="1"/>
</dbReference>
<proteinExistence type="predicted"/>
<dbReference type="GO" id="GO:0030170">
    <property type="term" value="F:pyridoxal phosphate binding"/>
    <property type="evidence" value="ECO:0007669"/>
    <property type="project" value="InterPro"/>
</dbReference>
<dbReference type="Gene3D" id="2.40.33.20">
    <property type="entry name" value="PK beta-barrel domain-like"/>
    <property type="match status" value="1"/>
</dbReference>
<name>A0A7C5EPC4_9BACT</name>
<dbReference type="Pfam" id="PF03473">
    <property type="entry name" value="MOSC"/>
    <property type="match status" value="1"/>
</dbReference>
<dbReference type="PROSITE" id="PS51340">
    <property type="entry name" value="MOSC"/>
    <property type="match status" value="1"/>
</dbReference>
<dbReference type="PANTHER" id="PTHR36930">
    <property type="entry name" value="METAL-SULFUR CLUSTER BIOSYNTHESIS PROTEINS YUAD-RELATED"/>
    <property type="match status" value="1"/>
</dbReference>
<protein>
    <submittedName>
        <fullName evidence="2">MOSC domain-containing protein</fullName>
    </submittedName>
</protein>
<accession>A0A7C5EPC4</accession>
<reference evidence="2" key="1">
    <citation type="journal article" date="2020" name="mSystems">
        <title>Genome- and Community-Level Interaction Insights into Carbon Utilization and Element Cycling Functions of Hydrothermarchaeota in Hydrothermal Sediment.</title>
        <authorList>
            <person name="Zhou Z."/>
            <person name="Liu Y."/>
            <person name="Xu W."/>
            <person name="Pan J."/>
            <person name="Luo Z.H."/>
            <person name="Li M."/>
        </authorList>
    </citation>
    <scope>NUCLEOTIDE SEQUENCE [LARGE SCALE GENOMIC DNA]</scope>
    <source>
        <strain evidence="2">SpSt-853</strain>
    </source>
</reference>
<organism evidence="2">
    <name type="scientific">Desulfobacca acetoxidans</name>
    <dbReference type="NCBI Taxonomy" id="60893"/>
    <lineage>
        <taxon>Bacteria</taxon>
        <taxon>Pseudomonadati</taxon>
        <taxon>Thermodesulfobacteriota</taxon>
        <taxon>Desulfobaccia</taxon>
        <taxon>Desulfobaccales</taxon>
        <taxon>Desulfobaccaceae</taxon>
        <taxon>Desulfobacca</taxon>
    </lineage>
</organism>
<gene>
    <name evidence="2" type="ORF">ENW48_05040</name>
</gene>
<dbReference type="EMBL" id="DTKJ01000039">
    <property type="protein sequence ID" value="HGZ11561.1"/>
    <property type="molecule type" value="Genomic_DNA"/>
</dbReference>
<dbReference type="InterPro" id="IPR011037">
    <property type="entry name" value="Pyrv_Knase-like_insert_dom_sf"/>
</dbReference>
<dbReference type="PANTHER" id="PTHR36930:SF1">
    <property type="entry name" value="MOSC DOMAIN-CONTAINING PROTEIN"/>
    <property type="match status" value="1"/>
</dbReference>
<feature type="domain" description="MOSC" evidence="1">
    <location>
        <begin position="19"/>
        <end position="144"/>
    </location>
</feature>
<comment type="caution">
    <text evidence="2">The sequence shown here is derived from an EMBL/GenBank/DDBJ whole genome shotgun (WGS) entry which is preliminary data.</text>
</comment>
<dbReference type="InterPro" id="IPR005302">
    <property type="entry name" value="MoCF_Sase_C"/>
</dbReference>
<evidence type="ECO:0000313" key="2">
    <source>
        <dbReference type="EMBL" id="HGZ11561.1"/>
    </source>
</evidence>
<evidence type="ECO:0000259" key="1">
    <source>
        <dbReference type="PROSITE" id="PS51340"/>
    </source>
</evidence>
<sequence>MPGRVVAVSVSHRKGVVKHNVAEALLKVGQGLEGDAHAEGGRRQVSLLALESIEKMRAQGATVNPGDFAENITTQGLAVEALPLGTRLRVGPEAELVITQIGKACHKGCAIRDLVGDCIMPREGVFAQVVKGGLVRPGDAIEVLDVPGGSAHSE</sequence>